<name>A0A482TNV7_9FLAO</name>
<comment type="caution">
    <text evidence="1">The sequence shown here is derived from an EMBL/GenBank/DDBJ whole genome shotgun (WGS) entry which is preliminary data.</text>
</comment>
<keyword evidence="2" id="KW-1185">Reference proteome</keyword>
<dbReference type="OrthoDB" id="1317966at2"/>
<accession>A0A482TNV7</accession>
<evidence type="ECO:0000313" key="1">
    <source>
        <dbReference type="EMBL" id="RYJ53188.1"/>
    </source>
</evidence>
<protein>
    <submittedName>
        <fullName evidence="1">Uncharacterized protein</fullName>
    </submittedName>
</protein>
<sequence length="426" mass="50077">MKDFISLDSNNPLEVFHSVLFEDGIEIILAQRKTEPTEDIVDENTFFSTALRNESNKLIRLISDKASGEVEDFENYILSILEKLEVFGNKIANSKESNYSPIIKSEYERVLDFAKTSYPEYLELKELVKNTQRFFKLGNALFPFKFYEDLIFHNGIKNIHDSFYIQTIYTRDYKFIQELNSEFIYEAWLKKDDYGDQIHIEQYMLKVLKFNNKQAFETLSNSIIKMEETEVKKFLILQLNILNSLVEKYDADMSNVYPEIRDDLIGIISDINIKYAHYQLTHKVFRKLTKNPDRIFSFFQVKTEITTSFFEKLYDFATSLYLIDGDEISEEMFFDVFTSANPEPTSKVIFTKPNLIVASFLKEIEPFFENFNSVSIEKSKLFLNKQGKLLKSNDLYAALSRNKDPKNTNIVDIQNEVNLLKKQYLK</sequence>
<dbReference type="Proteomes" id="UP000253235">
    <property type="component" value="Unassembled WGS sequence"/>
</dbReference>
<proteinExistence type="predicted"/>
<organism evidence="1 2">
    <name type="scientific">Flavobacterium petrolei</name>
    <dbReference type="NCBI Taxonomy" id="2259594"/>
    <lineage>
        <taxon>Bacteria</taxon>
        <taxon>Pseudomonadati</taxon>
        <taxon>Bacteroidota</taxon>
        <taxon>Flavobacteriia</taxon>
        <taxon>Flavobacteriales</taxon>
        <taxon>Flavobacteriaceae</taxon>
        <taxon>Flavobacterium</taxon>
    </lineage>
</organism>
<dbReference type="RefSeq" id="WP_113664785.1">
    <property type="nucleotide sequence ID" value="NZ_QNVY02000001.1"/>
</dbReference>
<evidence type="ECO:0000313" key="2">
    <source>
        <dbReference type="Proteomes" id="UP000253235"/>
    </source>
</evidence>
<reference evidence="1 2" key="1">
    <citation type="submission" date="2019-01" db="EMBL/GenBank/DDBJ databases">
        <title>Flavobacterium sp. nov. isolated from arctic soil.</title>
        <authorList>
            <person name="Kim D.-U."/>
        </authorList>
    </citation>
    <scope>NUCLEOTIDE SEQUENCE [LARGE SCALE GENOMIC DNA]</scope>
    <source>
        <strain evidence="1 2">Kopri-42</strain>
    </source>
</reference>
<dbReference type="EMBL" id="QNVY02000001">
    <property type="protein sequence ID" value="RYJ53188.1"/>
    <property type="molecule type" value="Genomic_DNA"/>
</dbReference>
<dbReference type="AlphaFoldDB" id="A0A482TNV7"/>
<gene>
    <name evidence="1" type="ORF">DR871_003835</name>
</gene>